<evidence type="ECO:0000256" key="4">
    <source>
        <dbReference type="ARBA" id="ARBA00022475"/>
    </source>
</evidence>
<accession>A0ABS5HIV0</accession>
<feature type="transmembrane region" description="Helical" evidence="8">
    <location>
        <begin position="39"/>
        <end position="61"/>
    </location>
</feature>
<feature type="transmembrane region" description="Helical" evidence="8">
    <location>
        <begin position="73"/>
        <end position="93"/>
    </location>
</feature>
<dbReference type="NCBIfam" id="TIGR00688">
    <property type="entry name" value="rarD"/>
    <property type="match status" value="1"/>
</dbReference>
<dbReference type="PANTHER" id="PTHR22911">
    <property type="entry name" value="ACYL-MALONYL CONDENSING ENZYME-RELATED"/>
    <property type="match status" value="1"/>
</dbReference>
<organism evidence="10 11">
    <name type="scientific">Campylobacter anatolicus</name>
    <dbReference type="NCBI Taxonomy" id="2829105"/>
    <lineage>
        <taxon>Bacteria</taxon>
        <taxon>Pseudomonadati</taxon>
        <taxon>Campylobacterota</taxon>
        <taxon>Epsilonproteobacteria</taxon>
        <taxon>Campylobacterales</taxon>
        <taxon>Campylobacteraceae</taxon>
        <taxon>Campylobacter</taxon>
    </lineage>
</organism>
<keyword evidence="7 8" id="KW-0472">Membrane</keyword>
<sequence length="295" mass="33102">MHLNDKQQGLIFAISAFVMWGFLPLFFNLFDKNVDAYEILAHRIIWSFLFLTIALITLKKFKNIKILLQNRTILKALFISGALISINWGVYVYGVNNGKILESSIGYFINPLMNMLFGVIFFKERLNTISKIAMFIVIIAIVVQIYALGRLPLIAIILPLSFALYGSVRKHINVAATDGLFIETLLISPIAIGYILYLAFIGQGHFMSSSNSILMIISGITTIIPLICFNAATSRINLSTIGYLQYISPTIGMLCAVFVFGENLDIYKIISFTLIWFALFLIGANGFLHKFKGQK</sequence>
<gene>
    <name evidence="10" type="primary">rarD</name>
    <name evidence="10" type="ORF">KDD93_05710</name>
</gene>
<keyword evidence="4" id="KW-1003">Cell membrane</keyword>
<evidence type="ECO:0000259" key="9">
    <source>
        <dbReference type="Pfam" id="PF00892"/>
    </source>
</evidence>
<dbReference type="InterPro" id="IPR000620">
    <property type="entry name" value="EamA_dom"/>
</dbReference>
<keyword evidence="5 8" id="KW-0812">Transmembrane</keyword>
<dbReference type="RefSeq" id="WP_212142057.1">
    <property type="nucleotide sequence ID" value="NZ_JAGSSW010000005.1"/>
</dbReference>
<evidence type="ECO:0000256" key="5">
    <source>
        <dbReference type="ARBA" id="ARBA00022692"/>
    </source>
</evidence>
<protein>
    <submittedName>
        <fullName evidence="10">EamA family transporter RarD</fullName>
    </submittedName>
</protein>
<dbReference type="InterPro" id="IPR004626">
    <property type="entry name" value="RarD"/>
</dbReference>
<evidence type="ECO:0000256" key="3">
    <source>
        <dbReference type="ARBA" id="ARBA00022448"/>
    </source>
</evidence>
<feature type="transmembrane region" description="Helical" evidence="8">
    <location>
        <begin position="9"/>
        <end position="27"/>
    </location>
</feature>
<evidence type="ECO:0000256" key="2">
    <source>
        <dbReference type="ARBA" id="ARBA00007362"/>
    </source>
</evidence>
<comment type="subcellular location">
    <subcellularLocation>
        <location evidence="1">Cell membrane</location>
        <topology evidence="1">Multi-pass membrane protein</topology>
    </subcellularLocation>
</comment>
<feature type="transmembrane region" description="Helical" evidence="8">
    <location>
        <begin position="266"/>
        <end position="288"/>
    </location>
</feature>
<feature type="transmembrane region" description="Helical" evidence="8">
    <location>
        <begin position="180"/>
        <end position="200"/>
    </location>
</feature>
<proteinExistence type="inferred from homology"/>
<keyword evidence="6 8" id="KW-1133">Transmembrane helix</keyword>
<comment type="caution">
    <text evidence="10">The sequence shown here is derived from an EMBL/GenBank/DDBJ whole genome shotgun (WGS) entry which is preliminary data.</text>
</comment>
<keyword evidence="3" id="KW-0813">Transport</keyword>
<feature type="transmembrane region" description="Helical" evidence="8">
    <location>
        <begin position="243"/>
        <end position="260"/>
    </location>
</feature>
<dbReference type="InterPro" id="IPR037185">
    <property type="entry name" value="EmrE-like"/>
</dbReference>
<feature type="domain" description="EamA" evidence="9">
    <location>
        <begin position="153"/>
        <end position="282"/>
    </location>
</feature>
<name>A0ABS5HIV0_9BACT</name>
<evidence type="ECO:0000313" key="11">
    <source>
        <dbReference type="Proteomes" id="UP000682951"/>
    </source>
</evidence>
<evidence type="ECO:0000256" key="1">
    <source>
        <dbReference type="ARBA" id="ARBA00004651"/>
    </source>
</evidence>
<dbReference type="SUPFAM" id="SSF103481">
    <property type="entry name" value="Multidrug resistance efflux transporter EmrE"/>
    <property type="match status" value="2"/>
</dbReference>
<dbReference type="PANTHER" id="PTHR22911:SF137">
    <property type="entry name" value="SOLUTE CARRIER FAMILY 35 MEMBER G2-RELATED"/>
    <property type="match status" value="1"/>
</dbReference>
<feature type="transmembrane region" description="Helical" evidence="8">
    <location>
        <begin position="153"/>
        <end position="168"/>
    </location>
</feature>
<dbReference type="EMBL" id="JAGSSW010000005">
    <property type="protein sequence ID" value="MBR8464068.1"/>
    <property type="molecule type" value="Genomic_DNA"/>
</dbReference>
<feature type="transmembrane region" description="Helical" evidence="8">
    <location>
        <begin position="212"/>
        <end position="231"/>
    </location>
</feature>
<feature type="transmembrane region" description="Helical" evidence="8">
    <location>
        <begin position="129"/>
        <end position="147"/>
    </location>
</feature>
<dbReference type="Pfam" id="PF00892">
    <property type="entry name" value="EamA"/>
    <property type="match status" value="2"/>
</dbReference>
<evidence type="ECO:0000256" key="6">
    <source>
        <dbReference type="ARBA" id="ARBA00022989"/>
    </source>
</evidence>
<feature type="transmembrane region" description="Helical" evidence="8">
    <location>
        <begin position="105"/>
        <end position="122"/>
    </location>
</feature>
<comment type="similarity">
    <text evidence="2">Belongs to the EamA transporter family.</text>
</comment>
<reference evidence="10 11" key="1">
    <citation type="submission" date="2021-04" db="EMBL/GenBank/DDBJ databases">
        <title>Molecular and phenotypic characterization and identification of bacterial isolates recovered from the Anatolian ground squirrels (Spermophilus xanthoprymnus) and which have the potential to form a new species in the Campylobacter genus.</title>
        <authorList>
            <person name="Aydin F."/>
            <person name="Abay S."/>
            <person name="Kayman T."/>
            <person name="Karakaya E."/>
            <person name="Mustak H.K."/>
            <person name="Mustak I.B."/>
            <person name="Bilgin N."/>
            <person name="Duzler A."/>
            <person name="Sahin O."/>
            <person name="Guran O."/>
            <person name="Saticioglu I.B."/>
        </authorList>
    </citation>
    <scope>NUCLEOTIDE SEQUENCE [LARGE SCALE GENOMIC DNA]</scope>
    <source>
        <strain evidence="11">faydin-G24</strain>
    </source>
</reference>
<keyword evidence="11" id="KW-1185">Reference proteome</keyword>
<evidence type="ECO:0000256" key="7">
    <source>
        <dbReference type="ARBA" id="ARBA00023136"/>
    </source>
</evidence>
<evidence type="ECO:0000313" key="10">
    <source>
        <dbReference type="EMBL" id="MBR8464068.1"/>
    </source>
</evidence>
<dbReference type="Proteomes" id="UP000682951">
    <property type="component" value="Unassembled WGS sequence"/>
</dbReference>
<evidence type="ECO:0000256" key="8">
    <source>
        <dbReference type="SAM" id="Phobius"/>
    </source>
</evidence>
<feature type="domain" description="EamA" evidence="9">
    <location>
        <begin position="9"/>
        <end position="143"/>
    </location>
</feature>